<dbReference type="EMBL" id="BAAARV010000144">
    <property type="protein sequence ID" value="GAA2396042.1"/>
    <property type="molecule type" value="Genomic_DNA"/>
</dbReference>
<dbReference type="InterPro" id="IPR011989">
    <property type="entry name" value="ARM-like"/>
</dbReference>
<reference evidence="2" key="1">
    <citation type="journal article" date="2019" name="Int. J. Syst. Evol. Microbiol.">
        <title>The Global Catalogue of Microorganisms (GCM) 10K type strain sequencing project: providing services to taxonomists for standard genome sequencing and annotation.</title>
        <authorList>
            <consortium name="The Broad Institute Genomics Platform"/>
            <consortium name="The Broad Institute Genome Sequencing Center for Infectious Disease"/>
            <person name="Wu L."/>
            <person name="Ma J."/>
        </authorList>
    </citation>
    <scope>NUCLEOTIDE SEQUENCE [LARGE SCALE GENOMIC DNA]</scope>
    <source>
        <strain evidence="2">JCM 3272</strain>
    </source>
</reference>
<proteinExistence type="predicted"/>
<protein>
    <recommendedName>
        <fullName evidence="3">HEAT repeat protein</fullName>
    </recommendedName>
</protein>
<dbReference type="RefSeq" id="WP_344620940.1">
    <property type="nucleotide sequence ID" value="NZ_BAAARV010000144.1"/>
</dbReference>
<sequence length="685" mass="70790">MLDGLDAIAWGELSHAYGEADDTPELIRQAGAEDGEAASAAISELYGSIFHQGTVCPATVAAVPFLAELAAAGATHRADLAWMLGMLADDRQAYGESLPWVRAAVAARRETLVALLDDADPEVREAAAYAAVKAGAGAGPLWRRWAVEDAPAARATLALGLGEVDAASAGGALAGAVLRGDPPVRVAAALALLRAGLDWPAGTIPGLVAAVDDGAKIPYAWARGAEWSEELVVAPPAPVAVEVARQMLGSASPVTRRAGLWALRQRCDVSRSAPPMFVPLVGPLLDDPDAGVREGVMDVLRQAGAAAGQFADVVAGAAARFPETAGEQGFTVEYRAVETLHRLGDPRWVEPVCVAAAPDRPFRFAPGAVRPTPQVVAAVGERLAARPADAEVLAGLIGHWGAAAAPLLPELVAAVPHAGAQAAGVLLMLGHDDAAALPFWRTRAAEGGDLQAALAVRRLTGDTGAVLDALRALLAGDVWLRQTNMPDLGELGEALAPLLPVAAAHLTGTADRMHPKRDKQVLAARVVAAVSGPDGVLPTVEAVLAGGRTPARHAADCVADLARAFPAAVAHLEPRLRDRLDDPWNRLAAARALARLGVPTAELAGPLGRGITDYAGRLALPIIVELGAVETIPALEEFLGRDGRSGAIASADDLVWADELLQERVRETIARLRALSAADQDAADR</sequence>
<name>A0ABP5VBM7_9ACTN</name>
<dbReference type="Proteomes" id="UP001501444">
    <property type="component" value="Unassembled WGS sequence"/>
</dbReference>
<organism evidence="1 2">
    <name type="scientific">Dactylosporangium salmoneum</name>
    <dbReference type="NCBI Taxonomy" id="53361"/>
    <lineage>
        <taxon>Bacteria</taxon>
        <taxon>Bacillati</taxon>
        <taxon>Actinomycetota</taxon>
        <taxon>Actinomycetes</taxon>
        <taxon>Micromonosporales</taxon>
        <taxon>Micromonosporaceae</taxon>
        <taxon>Dactylosporangium</taxon>
    </lineage>
</organism>
<dbReference type="InterPro" id="IPR016024">
    <property type="entry name" value="ARM-type_fold"/>
</dbReference>
<evidence type="ECO:0000313" key="2">
    <source>
        <dbReference type="Proteomes" id="UP001501444"/>
    </source>
</evidence>
<dbReference type="Gene3D" id="1.25.10.10">
    <property type="entry name" value="Leucine-rich Repeat Variant"/>
    <property type="match status" value="2"/>
</dbReference>
<evidence type="ECO:0008006" key="3">
    <source>
        <dbReference type="Google" id="ProtNLM"/>
    </source>
</evidence>
<evidence type="ECO:0000313" key="1">
    <source>
        <dbReference type="EMBL" id="GAA2396042.1"/>
    </source>
</evidence>
<dbReference type="SUPFAM" id="SSF48371">
    <property type="entry name" value="ARM repeat"/>
    <property type="match status" value="1"/>
</dbReference>
<gene>
    <name evidence="1" type="ORF">GCM10010170_111490</name>
</gene>
<keyword evidence="2" id="KW-1185">Reference proteome</keyword>
<accession>A0ABP5VBM7</accession>
<comment type="caution">
    <text evidence="1">The sequence shown here is derived from an EMBL/GenBank/DDBJ whole genome shotgun (WGS) entry which is preliminary data.</text>
</comment>